<reference evidence="2" key="1">
    <citation type="submission" date="2016-05" db="EMBL/GenBank/DDBJ databases">
        <authorList>
            <person name="Naeem Raeece"/>
        </authorList>
    </citation>
    <scope>NUCLEOTIDE SEQUENCE [LARGE SCALE GENOMIC DNA]</scope>
</reference>
<proteinExistence type="predicted"/>
<dbReference type="InterPro" id="IPR008780">
    <property type="entry name" value="Plasmodium_Vir"/>
</dbReference>
<name>A0A1A9AMZ8_PLAOA</name>
<dbReference type="EMBL" id="FLRD01001562">
    <property type="protein sequence ID" value="SBT57567.1"/>
    <property type="molecule type" value="Genomic_DNA"/>
</dbReference>
<keyword evidence="2" id="KW-1185">Reference proteome</keyword>
<accession>A0A1A9AMZ8</accession>
<dbReference type="AlphaFoldDB" id="A0A1A9AMZ8"/>
<protein>
    <submittedName>
        <fullName evidence="1">PIR Superfamily Protein</fullName>
    </submittedName>
</protein>
<dbReference type="Pfam" id="PF05795">
    <property type="entry name" value="Plasmodium_Vir"/>
    <property type="match status" value="1"/>
</dbReference>
<evidence type="ECO:0000313" key="1">
    <source>
        <dbReference type="EMBL" id="SBT57567.1"/>
    </source>
</evidence>
<gene>
    <name evidence="1" type="ORF">POVWA1_082350</name>
</gene>
<dbReference type="Proteomes" id="UP000078555">
    <property type="component" value="Unassembled WGS sequence"/>
</dbReference>
<organism evidence="1 2">
    <name type="scientific">Plasmodium ovale wallikeri</name>
    <dbReference type="NCBI Taxonomy" id="864142"/>
    <lineage>
        <taxon>Eukaryota</taxon>
        <taxon>Sar</taxon>
        <taxon>Alveolata</taxon>
        <taxon>Apicomplexa</taxon>
        <taxon>Aconoidasida</taxon>
        <taxon>Haemosporida</taxon>
        <taxon>Plasmodiidae</taxon>
        <taxon>Plasmodium</taxon>
        <taxon>Plasmodium (Plasmodium)</taxon>
    </lineage>
</organism>
<sequence>MNYVFLIVLEEENVYRHLKFIKKCFVSYLKVHSTSNCELPSDKYYGNLDSVTNVQDFKHYCDLDDKLHNKCYELKDFCWKWESNLNILTKKNLSNFNMEKHCTYLNLWLQYNVINTVESKKVLVCITYSHYYIFKNWVLQYIFFGLFIQ</sequence>
<evidence type="ECO:0000313" key="2">
    <source>
        <dbReference type="Proteomes" id="UP000078555"/>
    </source>
</evidence>